<evidence type="ECO:0000313" key="14">
    <source>
        <dbReference type="Proteomes" id="UP000694580"/>
    </source>
</evidence>
<feature type="coiled-coil region" evidence="11">
    <location>
        <begin position="347"/>
        <end position="374"/>
    </location>
</feature>
<evidence type="ECO:0000313" key="13">
    <source>
        <dbReference type="Ensembl" id="ENSDCDP00010012622.1"/>
    </source>
</evidence>
<feature type="region of interest" description="Disordered" evidence="12">
    <location>
        <begin position="150"/>
        <end position="169"/>
    </location>
</feature>
<evidence type="ECO:0000256" key="12">
    <source>
        <dbReference type="SAM" id="MobiDB-lite"/>
    </source>
</evidence>
<comment type="function">
    <text evidence="1">May be a regulator of keratinocyte proliferation or differentiation.</text>
</comment>
<keyword evidence="9" id="KW-0539">Nucleus</keyword>
<dbReference type="PANTHER" id="PTHR46822:SF1">
    <property type="entry name" value="COILED-COIL ALPHA-HELICAL ROD PROTEIN 1"/>
    <property type="match status" value="1"/>
</dbReference>
<dbReference type="CTD" id="54535"/>
<evidence type="ECO:0000256" key="8">
    <source>
        <dbReference type="ARBA" id="ARBA00023054"/>
    </source>
</evidence>
<feature type="compositionally biased region" description="Polar residues" evidence="12">
    <location>
        <begin position="35"/>
        <end position="50"/>
    </location>
</feature>
<dbReference type="InterPro" id="IPR009800">
    <property type="entry name" value="HCR"/>
</dbReference>
<keyword evidence="6" id="KW-0963">Cytoplasm</keyword>
<dbReference type="Proteomes" id="UP000694580">
    <property type="component" value="Chromosome 6"/>
</dbReference>
<gene>
    <name evidence="13" type="primary">cchcr1</name>
</gene>
<reference evidence="13" key="2">
    <citation type="submission" date="2025-08" db="UniProtKB">
        <authorList>
            <consortium name="Ensembl"/>
        </authorList>
    </citation>
    <scope>IDENTIFICATION</scope>
</reference>
<feature type="compositionally biased region" description="Basic and acidic residues" evidence="12">
    <location>
        <begin position="793"/>
        <end position="804"/>
    </location>
</feature>
<feature type="compositionally biased region" description="Acidic residues" evidence="12">
    <location>
        <begin position="822"/>
        <end position="831"/>
    </location>
</feature>
<feature type="compositionally biased region" description="Basic and acidic residues" evidence="12">
    <location>
        <begin position="1"/>
        <end position="10"/>
    </location>
</feature>
<dbReference type="GeneID" id="114792640"/>
<keyword evidence="14" id="KW-1185">Reference proteome</keyword>
<evidence type="ECO:0000256" key="5">
    <source>
        <dbReference type="ARBA" id="ARBA00022473"/>
    </source>
</evidence>
<feature type="region of interest" description="Disordered" evidence="12">
    <location>
        <begin position="818"/>
        <end position="840"/>
    </location>
</feature>
<evidence type="ECO:0000256" key="2">
    <source>
        <dbReference type="ARBA" id="ARBA00004123"/>
    </source>
</evidence>
<dbReference type="GO" id="GO:0005814">
    <property type="term" value="C:centriole"/>
    <property type="evidence" value="ECO:0007669"/>
    <property type="project" value="TreeGrafter"/>
</dbReference>
<dbReference type="GO" id="GO:0005737">
    <property type="term" value="C:cytoplasm"/>
    <property type="evidence" value="ECO:0007669"/>
    <property type="project" value="UniProtKB-SubCell"/>
</dbReference>
<protein>
    <recommendedName>
        <fullName evidence="4">Coiled-coil alpha-helical rod protein 1</fullName>
    </recommendedName>
    <alternativeName>
        <fullName evidence="10">Alpha-helical coiled-coil rod protein</fullName>
    </alternativeName>
</protein>
<evidence type="ECO:0000256" key="9">
    <source>
        <dbReference type="ARBA" id="ARBA00023242"/>
    </source>
</evidence>
<evidence type="ECO:0000256" key="6">
    <source>
        <dbReference type="ARBA" id="ARBA00022490"/>
    </source>
</evidence>
<dbReference type="RefSeq" id="XP_028839797.1">
    <property type="nucleotide sequence ID" value="XM_028983964.1"/>
</dbReference>
<reference evidence="13" key="3">
    <citation type="submission" date="2025-09" db="UniProtKB">
        <authorList>
            <consortium name="Ensembl"/>
        </authorList>
    </citation>
    <scope>IDENTIFICATION</scope>
</reference>
<dbReference type="GeneTree" id="ENSGT00940000153251"/>
<proteinExistence type="predicted"/>
<reference evidence="13 14" key="1">
    <citation type="submission" date="2020-06" db="EMBL/GenBank/DDBJ databases">
        <authorList>
            <consortium name="Wellcome Sanger Institute Data Sharing"/>
        </authorList>
    </citation>
    <scope>NUCLEOTIDE SEQUENCE [LARGE SCALE GENOMIC DNA]</scope>
</reference>
<feature type="coiled-coil region" evidence="11">
    <location>
        <begin position="642"/>
        <end position="683"/>
    </location>
</feature>
<accession>A0AAY4AUY1</accession>
<dbReference type="Ensembl" id="ENSDCDT00010013243.1">
    <property type="protein sequence ID" value="ENSDCDP00010012622.1"/>
    <property type="gene ID" value="ENSDCDG00010005685.1"/>
</dbReference>
<dbReference type="GO" id="GO:0005634">
    <property type="term" value="C:nucleus"/>
    <property type="evidence" value="ECO:0007669"/>
    <property type="project" value="UniProtKB-SubCell"/>
</dbReference>
<dbReference type="AlphaFoldDB" id="A0AAY4AUY1"/>
<evidence type="ECO:0000256" key="10">
    <source>
        <dbReference type="ARBA" id="ARBA00031932"/>
    </source>
</evidence>
<keyword evidence="8 11" id="KW-0175">Coiled coil</keyword>
<evidence type="ECO:0000256" key="3">
    <source>
        <dbReference type="ARBA" id="ARBA00004496"/>
    </source>
</evidence>
<organism evidence="13 14">
    <name type="scientific">Denticeps clupeoides</name>
    <name type="common">denticle herring</name>
    <dbReference type="NCBI Taxonomy" id="299321"/>
    <lineage>
        <taxon>Eukaryota</taxon>
        <taxon>Metazoa</taxon>
        <taxon>Chordata</taxon>
        <taxon>Craniata</taxon>
        <taxon>Vertebrata</taxon>
        <taxon>Euteleostomi</taxon>
        <taxon>Actinopterygii</taxon>
        <taxon>Neopterygii</taxon>
        <taxon>Teleostei</taxon>
        <taxon>Clupei</taxon>
        <taxon>Clupeiformes</taxon>
        <taxon>Denticipitoidei</taxon>
        <taxon>Denticipitidae</taxon>
        <taxon>Denticeps</taxon>
    </lineage>
</organism>
<dbReference type="PANTHER" id="PTHR46822">
    <property type="entry name" value="COILED-COIL ALPHA-HELICAL ROD PROTEIN 1"/>
    <property type="match status" value="1"/>
</dbReference>
<evidence type="ECO:0000256" key="7">
    <source>
        <dbReference type="ARBA" id="ARBA00022782"/>
    </source>
</evidence>
<dbReference type="Pfam" id="PF07111">
    <property type="entry name" value="HCR"/>
    <property type="match status" value="1"/>
</dbReference>
<evidence type="ECO:0000256" key="4">
    <source>
        <dbReference type="ARBA" id="ARBA00016468"/>
    </source>
</evidence>
<comment type="subcellular location">
    <subcellularLocation>
        <location evidence="3">Cytoplasm</location>
    </subcellularLocation>
    <subcellularLocation>
        <location evidence="2">Nucleus</location>
    </subcellularLocation>
</comment>
<feature type="coiled-coil region" evidence="11">
    <location>
        <begin position="434"/>
        <end position="496"/>
    </location>
</feature>
<dbReference type="GO" id="GO:0006611">
    <property type="term" value="P:protein export from nucleus"/>
    <property type="evidence" value="ECO:0007669"/>
    <property type="project" value="TreeGrafter"/>
</dbReference>
<sequence length="840" mass="96837">MERRGFREKLTAPSDFTSANVERESNLNLMPPSHFTASGSVPRSQPTPTASGPRFAARVMPTAPTLAVDPWLDIARAKQEILELREENQRLLEEREDAGSSAAQHRSYASRHKLPVDRGLLDSEWRLELDRLRAECERLRGQVETLRDNAARHREEMRDRESAVHRQNHEMQEVRTELCRVRTELGQKVSQLAQKCEESERLHAQQKEFDKERERFLRDLESSRICAQELEEQRLQAEEEARFELTQLQEKLEEAHGEYQTRTQQLSNGHSAEIDAVNQSNNELLSRLNDATQEVTSLKTHLHEVCTEKDEVHKQLIQLSQDFEAQAETVQSLRTYIGQLTPEHGLEERLNERVQRLEEEKEALQMSLELLNVRLTSVNDILAIQEKELSEEMACDCLLRDGSKGSRLLSQWRQKVFVLLVQLRSKDLQLRGEKNTLQTTISALREEMEREKSQLCVVQHSLQDREAQLDLQRLHTQALERDLTSLTEETERLREERQLSGKKMKDIIETVQRYAALFEGKVAEMELVPARLSSLGQRLTFAARRIDTTHGLLMRKEALWKVQQAAKTSENLSESKCIVDLQTEVALLSKDRDRLAQELKCTPELIRSALTDLQEKFDSEVGLLTEALSRTQEEAQVSETSRVGAELQRKQLEERCVQQEDLLVQLREEVLLKQDETEKALQEKVSECEIRCVKQVRAMESELNTARREHTKAVVALRQCERRAEREREQERAAHTLLTEQAQQEIAQLHKQLKEKDKERNLLLAVLHEQGLLSEYKRMRRSALSTSQALEEPPEKSTQSHDHLLSVLGDLQTLSAALINSSDEEVEESDISDQQAAEPS</sequence>
<feature type="region of interest" description="Disordered" evidence="12">
    <location>
        <begin position="784"/>
        <end position="804"/>
    </location>
</feature>
<feature type="coiled-coil region" evidence="11">
    <location>
        <begin position="220"/>
        <end position="301"/>
    </location>
</feature>
<evidence type="ECO:0000256" key="11">
    <source>
        <dbReference type="SAM" id="Coils"/>
    </source>
</evidence>
<keyword evidence="7" id="KW-0221">Differentiation</keyword>
<keyword evidence="5" id="KW-0217">Developmental protein</keyword>
<feature type="region of interest" description="Disordered" evidence="12">
    <location>
        <begin position="1"/>
        <end position="53"/>
    </location>
</feature>
<name>A0AAY4AUY1_9TELE</name>
<dbReference type="GO" id="GO:0030154">
    <property type="term" value="P:cell differentiation"/>
    <property type="evidence" value="ECO:0007669"/>
    <property type="project" value="UniProtKB-KW"/>
</dbReference>
<evidence type="ECO:0000256" key="1">
    <source>
        <dbReference type="ARBA" id="ARBA00003936"/>
    </source>
</evidence>